<dbReference type="Pfam" id="PF20168">
    <property type="entry name" value="PDS5"/>
    <property type="match status" value="1"/>
</dbReference>
<evidence type="ECO:0000256" key="2">
    <source>
        <dbReference type="SAM" id="MobiDB-lite"/>
    </source>
</evidence>
<gene>
    <name evidence="4" type="ORF">SAPINGB_P001791</name>
</gene>
<dbReference type="InterPro" id="IPR011989">
    <property type="entry name" value="ARM-like"/>
</dbReference>
<sequence length="1673" mass="188685">MAADGWKSAPTEPREALQYTPLVSILPVQSVAHSLPLPEAGLPDRPLQFLSRDEQIIASQNYEALNVPIETQAQEDFFRTQAGHIIQKTSAVDLSFLQFRHHDLPDPGTVQSSVSLGPLAANLFQNSAFSYSVAPPINRPQTIVHIPPPPLDEPNMQPYSIPQNDPITNIKKTNVIKRPKESKKTKLKKKEAQFDDLLSSIFEANDSFAQDTSERSTESSEKDSMWLVRYSTSLPCLSNAYLVNLEDSIRKLESSTFYKELEVEKIINLQRILERAIKNGESTVLSPSQVLDLEYQDIVDHTYTLDNTLKAIKVLFRIWISGRTDKALFSEDLLTEVTEFISKIMETEILPLCEQEVASHPILKTKNYYSALIQELCRIFELYSNLISTSFLNESSVTKLEFLSIKIVFFEVSLKPKDMLVTFTLLESLKVANMLLISTLFGYYPDQHSFLLDEILSNFAKVTGSKSSRVYHCSNGISVQLVTALITKIIQTVGPTSKDLFNVFIGDMPENEINEKRTQMTTLCTDRIRQASKNSAEILQYLISRAIKTTKTGDSPFRSLIESFTDDFAKLLTNPEWPAAELLLTTLSISLMNLLDKDNEGVTASTMALELLGNIAMKIGNFKKNEDQVIELALNISTVSFNEYCDIASQNLGYLQSLIPKGMGAISSYQYFLTLFTSILTSIWHGTKPQDIEEVNEDTRSKIALHEAAENQLNQILARGKEGLWVSEPILSSPEADKNYKRFLFSRNMVQLYDRILNSILRSLNHSKINIRTKALRTVSSLLAQSPDIFSLPQVQKSLSERIVDVSTQVREASVDIVGKYMVFKPQFAKDFYMVVCDRSSDTGAAVRKRVIKLLHSIYHIVEDEHIKIEITERIIRRIDDEEKSISELSTGILTELFFPPMKSKSAGDMVDEFEQRKTAREIASILLAVWSRGDKNSRFLRDLFIKLFHPIRGTASPAVKITAKYLIEDLVEQASQYQSLSQAEKILGLLSDIIGANGSFMIQDHLMLLSGFISDESPEAQNCCYYTLCIFHKTLDKMGPLRPQLLKDLQGTLLKRLGKFNFKELSEAIPCLWVVSVMKGEAEKVAKVCKSCMASVEPSYRKALAKTPVEDQRLNKFLFILGNIGQYCNLDEYITQLSAFQQKNNIKTTLPELIIAKCTVFADPVQSIKTRKMAIKNICNICTTHPLLFLSAPVLKVLDAVFKDSDDSLKDTLMRSFTSFLYYEEDVANAKSAMKNTNKPDNVDLEVFLGVTDKFHNDGASASLMQRYLTNIMDLALSGETEFAHTACLLLERIIRQGLANPRIAISTIIALETSKKRDISVIGREMHTKLHDKHESLIDGSYVEGAKHAANYRIKVSSNLFKEFDNFSGFYHFLKNSRQAKKKFLLGLCRTFDFEPTQDFNELDHHIKYLVYMSNSLSTLHFYMAEEVMYLIHGLDKIISSTGVSVSHYCEKILEKFQETEQTKTESTQQISEIQEEETIDLTAILDASRVGEFIHVDSSALAKSSGSTQTIVDGPGNRSAKNIEETVSPEELERYARSAVLVNILWDLRQFLRKAYNFSEERIQSFDISKLGKDPKAASRSVAQMYEKLDIDRTVDLNSSFTENPKANLARIEAFVTHVSPDSLNPDDYFDGEGDETLVSNTSQPATKKRSHNGSSGSHHGSKKSRHNND</sequence>
<evidence type="ECO:0000259" key="3">
    <source>
        <dbReference type="Pfam" id="PF12830"/>
    </source>
</evidence>
<keyword evidence="1" id="KW-0539">Nucleus</keyword>
<organism evidence="4 5">
    <name type="scientific">Magnusiomyces paraingens</name>
    <dbReference type="NCBI Taxonomy" id="2606893"/>
    <lineage>
        <taxon>Eukaryota</taxon>
        <taxon>Fungi</taxon>
        <taxon>Dikarya</taxon>
        <taxon>Ascomycota</taxon>
        <taxon>Saccharomycotina</taxon>
        <taxon>Dipodascomycetes</taxon>
        <taxon>Dipodascales</taxon>
        <taxon>Dipodascaceae</taxon>
        <taxon>Magnusiomyces</taxon>
    </lineage>
</organism>
<dbReference type="GO" id="GO:1990414">
    <property type="term" value="P:replication-born double-strand break repair via sister chromatid exchange"/>
    <property type="evidence" value="ECO:0007669"/>
    <property type="project" value="TreeGrafter"/>
</dbReference>
<dbReference type="InterPro" id="IPR033031">
    <property type="entry name" value="Scc2/Nipped-B"/>
</dbReference>
<evidence type="ECO:0000313" key="4">
    <source>
        <dbReference type="EMBL" id="VVT48462.1"/>
    </source>
</evidence>
<keyword evidence="1" id="KW-0677">Repeat</keyword>
<evidence type="ECO:0000256" key="1">
    <source>
        <dbReference type="RuleBase" id="RU364107"/>
    </source>
</evidence>
<dbReference type="GO" id="GO:0003682">
    <property type="term" value="F:chromatin binding"/>
    <property type="evidence" value="ECO:0007669"/>
    <property type="project" value="TreeGrafter"/>
</dbReference>
<dbReference type="GO" id="GO:0034087">
    <property type="term" value="P:establishment of mitotic sister chromatid cohesion"/>
    <property type="evidence" value="ECO:0007669"/>
    <property type="project" value="TreeGrafter"/>
</dbReference>
<dbReference type="RefSeq" id="XP_031852402.1">
    <property type="nucleotide sequence ID" value="XM_031996511.1"/>
</dbReference>
<dbReference type="GO" id="GO:0010468">
    <property type="term" value="P:regulation of gene expression"/>
    <property type="evidence" value="ECO:0007669"/>
    <property type="project" value="InterPro"/>
</dbReference>
<dbReference type="GeneID" id="43580611"/>
<dbReference type="Proteomes" id="UP000398389">
    <property type="component" value="Unassembled WGS sequence"/>
</dbReference>
<keyword evidence="5" id="KW-1185">Reference proteome</keyword>
<comment type="similarity">
    <text evidence="1">Belongs to the SCC2/Nipped-B family.</text>
</comment>
<name>A0A5E8BG97_9ASCO</name>
<dbReference type="Gene3D" id="1.25.10.10">
    <property type="entry name" value="Leucine-rich Repeat Variant"/>
    <property type="match status" value="1"/>
</dbReference>
<accession>A0A5E8BG97</accession>
<dbReference type="OrthoDB" id="418242at2759"/>
<comment type="subcellular location">
    <subcellularLocation>
        <location evidence="1">Nucleus</location>
    </subcellularLocation>
</comment>
<keyword evidence="1" id="KW-0131">Cell cycle</keyword>
<evidence type="ECO:0000313" key="5">
    <source>
        <dbReference type="Proteomes" id="UP000398389"/>
    </source>
</evidence>
<dbReference type="GO" id="GO:0140588">
    <property type="term" value="P:chromatin looping"/>
    <property type="evidence" value="ECO:0007669"/>
    <property type="project" value="InterPro"/>
</dbReference>
<feature type="domain" description="Sister chromatid cohesion C-terminal" evidence="3">
    <location>
        <begin position="1263"/>
        <end position="1440"/>
    </location>
</feature>
<dbReference type="GO" id="GO:0061775">
    <property type="term" value="F:cohesin loader activity"/>
    <property type="evidence" value="ECO:0007669"/>
    <property type="project" value="InterPro"/>
</dbReference>
<dbReference type="PANTHER" id="PTHR21704">
    <property type="entry name" value="NIPPED-B-LIKE PROTEIN DELANGIN SCC2-RELATED"/>
    <property type="match status" value="1"/>
</dbReference>
<dbReference type="EMBL" id="CABVLU010000002">
    <property type="protein sequence ID" value="VVT48462.1"/>
    <property type="molecule type" value="Genomic_DNA"/>
</dbReference>
<dbReference type="CDD" id="cd23958">
    <property type="entry name" value="SCC2"/>
    <property type="match status" value="1"/>
</dbReference>
<dbReference type="InterPro" id="IPR024986">
    <property type="entry name" value="Nipped-B_C"/>
</dbReference>
<feature type="region of interest" description="Disordered" evidence="2">
    <location>
        <begin position="1626"/>
        <end position="1673"/>
    </location>
</feature>
<dbReference type="PANTHER" id="PTHR21704:SF18">
    <property type="entry name" value="NIPPED-B-LIKE PROTEIN"/>
    <property type="match status" value="1"/>
</dbReference>
<proteinExistence type="inferred from homology"/>
<dbReference type="GO" id="GO:0090694">
    <property type="term" value="C:Scc2-Scc4 cohesin loading complex"/>
    <property type="evidence" value="ECO:0007669"/>
    <property type="project" value="TreeGrafter"/>
</dbReference>
<reference evidence="4 5" key="1">
    <citation type="submission" date="2019-09" db="EMBL/GenBank/DDBJ databases">
        <authorList>
            <person name="Brejova B."/>
        </authorList>
    </citation>
    <scope>NUCLEOTIDE SEQUENCE [LARGE SCALE GENOMIC DNA]</scope>
</reference>
<feature type="compositionally biased region" description="Basic residues" evidence="2">
    <location>
        <begin position="1663"/>
        <end position="1673"/>
    </location>
</feature>
<dbReference type="SUPFAM" id="SSF48371">
    <property type="entry name" value="ARM repeat"/>
    <property type="match status" value="2"/>
</dbReference>
<dbReference type="Pfam" id="PF12830">
    <property type="entry name" value="Nipped-B_C"/>
    <property type="match status" value="1"/>
</dbReference>
<dbReference type="GO" id="GO:0071169">
    <property type="term" value="P:establishment of protein localization to chromatin"/>
    <property type="evidence" value="ECO:0007669"/>
    <property type="project" value="TreeGrafter"/>
</dbReference>
<dbReference type="InterPro" id="IPR016024">
    <property type="entry name" value="ARM-type_fold"/>
</dbReference>
<protein>
    <recommendedName>
        <fullName evidence="1">Sister chromatid cohesion protein</fullName>
    </recommendedName>
</protein>